<evidence type="ECO:0000256" key="4">
    <source>
        <dbReference type="ARBA" id="ARBA00023125"/>
    </source>
</evidence>
<dbReference type="PANTHER" id="PTHR45967:SF38">
    <property type="entry name" value="G-BOX-BINDING FACTOR 2"/>
    <property type="match status" value="1"/>
</dbReference>
<feature type="compositionally biased region" description="Polar residues" evidence="7">
    <location>
        <begin position="1"/>
        <end position="27"/>
    </location>
</feature>
<proteinExistence type="inferred from homology"/>
<dbReference type="PROSITE" id="PS00036">
    <property type="entry name" value="BZIP_BASIC"/>
    <property type="match status" value="1"/>
</dbReference>
<evidence type="ECO:0000259" key="8">
    <source>
        <dbReference type="PROSITE" id="PS50217"/>
    </source>
</evidence>
<keyword evidence="5" id="KW-0804">Transcription</keyword>
<evidence type="ECO:0000313" key="10">
    <source>
        <dbReference type="Proteomes" id="UP000036987"/>
    </source>
</evidence>
<dbReference type="PROSITE" id="PS50217">
    <property type="entry name" value="BZIP"/>
    <property type="match status" value="1"/>
</dbReference>
<feature type="domain" description="BZIP" evidence="8">
    <location>
        <begin position="243"/>
        <end position="306"/>
    </location>
</feature>
<dbReference type="AlphaFoldDB" id="A0A0K9PUB1"/>
<feature type="region of interest" description="Disordered" evidence="7">
    <location>
        <begin position="315"/>
        <end position="339"/>
    </location>
</feature>
<organism evidence="9 10">
    <name type="scientific">Zostera marina</name>
    <name type="common">Eelgrass</name>
    <dbReference type="NCBI Taxonomy" id="29655"/>
    <lineage>
        <taxon>Eukaryota</taxon>
        <taxon>Viridiplantae</taxon>
        <taxon>Streptophyta</taxon>
        <taxon>Embryophyta</taxon>
        <taxon>Tracheophyta</taxon>
        <taxon>Spermatophyta</taxon>
        <taxon>Magnoliopsida</taxon>
        <taxon>Liliopsida</taxon>
        <taxon>Zosteraceae</taxon>
        <taxon>Zostera</taxon>
    </lineage>
</organism>
<evidence type="ECO:0000256" key="2">
    <source>
        <dbReference type="ARBA" id="ARBA00007163"/>
    </source>
</evidence>
<accession>A0A0K9PUB1</accession>
<dbReference type="InterPro" id="IPR045314">
    <property type="entry name" value="bZIP_plant_GBF1"/>
</dbReference>
<evidence type="ECO:0000256" key="7">
    <source>
        <dbReference type="SAM" id="MobiDB-lite"/>
    </source>
</evidence>
<dbReference type="InterPro" id="IPR044827">
    <property type="entry name" value="GBF-like"/>
</dbReference>
<feature type="region of interest" description="Disordered" evidence="7">
    <location>
        <begin position="225"/>
        <end position="289"/>
    </location>
</feature>
<dbReference type="OrthoDB" id="1642657at2759"/>
<evidence type="ECO:0000256" key="1">
    <source>
        <dbReference type="ARBA" id="ARBA00004123"/>
    </source>
</evidence>
<keyword evidence="3" id="KW-0805">Transcription regulation</keyword>
<keyword evidence="10" id="KW-1185">Reference proteome</keyword>
<dbReference type="OMA" id="WNGSHAG"/>
<evidence type="ECO:0000256" key="5">
    <source>
        <dbReference type="ARBA" id="ARBA00023163"/>
    </source>
</evidence>
<dbReference type="Gene3D" id="1.20.5.170">
    <property type="match status" value="1"/>
</dbReference>
<feature type="compositionally biased region" description="Basic and acidic residues" evidence="7">
    <location>
        <begin position="239"/>
        <end position="277"/>
    </location>
</feature>
<gene>
    <name evidence="9" type="ORF">ZOSMA_174G00400</name>
</gene>
<feature type="compositionally biased region" description="Polar residues" evidence="7">
    <location>
        <begin position="133"/>
        <end position="160"/>
    </location>
</feature>
<dbReference type="Pfam" id="PF00170">
    <property type="entry name" value="bZIP_1"/>
    <property type="match status" value="1"/>
</dbReference>
<evidence type="ECO:0000256" key="6">
    <source>
        <dbReference type="ARBA" id="ARBA00023242"/>
    </source>
</evidence>
<dbReference type="SMART" id="SM00338">
    <property type="entry name" value="BRLZ"/>
    <property type="match status" value="1"/>
</dbReference>
<evidence type="ECO:0000313" key="9">
    <source>
        <dbReference type="EMBL" id="KMZ71842.1"/>
    </source>
</evidence>
<dbReference type="SUPFAM" id="SSF57959">
    <property type="entry name" value="Leucine zipper domain"/>
    <property type="match status" value="1"/>
</dbReference>
<evidence type="ECO:0000256" key="3">
    <source>
        <dbReference type="ARBA" id="ARBA00023015"/>
    </source>
</evidence>
<keyword evidence="4" id="KW-0238">DNA-binding</keyword>
<dbReference type="GO" id="GO:0005634">
    <property type="term" value="C:nucleus"/>
    <property type="evidence" value="ECO:0000318"/>
    <property type="project" value="GO_Central"/>
</dbReference>
<sequence length="339" mass="37001">MGSTEETVQGKPVTSVQTGQEVQTTPSMYPDWPSMAAYYGGASTGGPPPAFFSHHSPSPYMWSGQHLIPPPYGTHVPYHHPMYPPGIYPHPAITQGATVPVVETQGRSDGKKHNSTNKSKTTGKPANGVKETYTANDDTSQSNDGSGTEGSSNGGDTMANQHDGLETGKRSLENINAEGKVAASALPTNLNIGMDLWNGSHAGSLPIKERPGSVNIVPTVSPSKMKRRAGIVPGNQWVQDEREIKRQKRKESNRESARRSRQRKQQECEELSNKVEELSSENANLRNEIDEIKRRCKELESENLSMQEEFGHICTSDQLQSTMEGNANNNSSVTDTSRQ</sequence>
<dbReference type="GO" id="GO:0003700">
    <property type="term" value="F:DNA-binding transcription factor activity"/>
    <property type="evidence" value="ECO:0007669"/>
    <property type="project" value="InterPro"/>
</dbReference>
<dbReference type="GO" id="GO:0043565">
    <property type="term" value="F:sequence-specific DNA binding"/>
    <property type="evidence" value="ECO:0000318"/>
    <property type="project" value="GO_Central"/>
</dbReference>
<dbReference type="EMBL" id="LFYR01000655">
    <property type="protein sequence ID" value="KMZ71842.1"/>
    <property type="molecule type" value="Genomic_DNA"/>
</dbReference>
<protein>
    <recommendedName>
        <fullName evidence="8">BZIP domain-containing protein</fullName>
    </recommendedName>
</protein>
<dbReference type="FunFam" id="1.20.5.170:FF:000020">
    <property type="entry name" value="BZIP transcription factor"/>
    <property type="match status" value="1"/>
</dbReference>
<feature type="region of interest" description="Disordered" evidence="7">
    <location>
        <begin position="103"/>
        <end position="164"/>
    </location>
</feature>
<comment type="subcellular location">
    <subcellularLocation>
        <location evidence="1">Nucleus</location>
    </subcellularLocation>
</comment>
<dbReference type="InterPro" id="IPR004827">
    <property type="entry name" value="bZIP"/>
</dbReference>
<reference evidence="10" key="1">
    <citation type="journal article" date="2016" name="Nature">
        <title>The genome of the seagrass Zostera marina reveals angiosperm adaptation to the sea.</title>
        <authorList>
            <person name="Olsen J.L."/>
            <person name="Rouze P."/>
            <person name="Verhelst B."/>
            <person name="Lin Y.-C."/>
            <person name="Bayer T."/>
            <person name="Collen J."/>
            <person name="Dattolo E."/>
            <person name="De Paoli E."/>
            <person name="Dittami S."/>
            <person name="Maumus F."/>
            <person name="Michel G."/>
            <person name="Kersting A."/>
            <person name="Lauritano C."/>
            <person name="Lohaus R."/>
            <person name="Toepel M."/>
            <person name="Tonon T."/>
            <person name="Vanneste K."/>
            <person name="Amirebrahimi M."/>
            <person name="Brakel J."/>
            <person name="Bostroem C."/>
            <person name="Chovatia M."/>
            <person name="Grimwood J."/>
            <person name="Jenkins J.W."/>
            <person name="Jueterbock A."/>
            <person name="Mraz A."/>
            <person name="Stam W.T."/>
            <person name="Tice H."/>
            <person name="Bornberg-Bauer E."/>
            <person name="Green P.J."/>
            <person name="Pearson G.A."/>
            <person name="Procaccini G."/>
            <person name="Duarte C.M."/>
            <person name="Schmutz J."/>
            <person name="Reusch T.B.H."/>
            <person name="Van de Peer Y."/>
        </authorList>
    </citation>
    <scope>NUCLEOTIDE SEQUENCE [LARGE SCALE GENOMIC DNA]</scope>
    <source>
        <strain evidence="10">cv. Finnish</strain>
    </source>
</reference>
<comment type="similarity">
    <text evidence="2">Belongs to the bZIP family.</text>
</comment>
<dbReference type="Pfam" id="PF07777">
    <property type="entry name" value="MFMR"/>
    <property type="match status" value="1"/>
</dbReference>
<comment type="caution">
    <text evidence="9">The sequence shown here is derived from an EMBL/GenBank/DDBJ whole genome shotgun (WGS) entry which is preliminary data.</text>
</comment>
<dbReference type="GO" id="GO:0006355">
    <property type="term" value="P:regulation of DNA-templated transcription"/>
    <property type="evidence" value="ECO:0000318"/>
    <property type="project" value="GO_Central"/>
</dbReference>
<name>A0A0K9PUB1_ZOSMR</name>
<dbReference type="InterPro" id="IPR046347">
    <property type="entry name" value="bZIP_sf"/>
</dbReference>
<dbReference type="GO" id="GO:0000976">
    <property type="term" value="F:transcription cis-regulatory region binding"/>
    <property type="evidence" value="ECO:0007669"/>
    <property type="project" value="UniProtKB-ARBA"/>
</dbReference>
<dbReference type="PANTHER" id="PTHR45967">
    <property type="entry name" value="G-BOX-BINDING FACTOR 3-RELATED"/>
    <property type="match status" value="1"/>
</dbReference>
<feature type="region of interest" description="Disordered" evidence="7">
    <location>
        <begin position="1"/>
        <end position="30"/>
    </location>
</feature>
<keyword evidence="6" id="KW-0539">Nucleus</keyword>
<dbReference type="CDD" id="cd14702">
    <property type="entry name" value="bZIP_plant_GBF1"/>
    <property type="match status" value="1"/>
</dbReference>
<dbReference type="Proteomes" id="UP000036987">
    <property type="component" value="Unassembled WGS sequence"/>
</dbReference>
<dbReference type="InterPro" id="IPR012900">
    <property type="entry name" value="MFMR"/>
</dbReference>
<dbReference type="STRING" id="29655.A0A0K9PUB1"/>